<dbReference type="EMBL" id="SRHE01000944">
    <property type="protein sequence ID" value="TWW07916.1"/>
    <property type="molecule type" value="Genomic_DNA"/>
</dbReference>
<sequence length="100" mass="11075">MDRYFADSKSRRLIPPPPASSTCPTTCDRVVPGPDSYGLTGPETSLNQLQPHLLYPYDGTPWFLALPPLKVALPAEIQPGHSWNQNGWQLTATEARTEEN</sequence>
<gene>
    <name evidence="2" type="ORF">E3A20_29530</name>
</gene>
<proteinExistence type="predicted"/>
<comment type="caution">
    <text evidence="2">The sequence shown here is derived from an EMBL/GenBank/DDBJ whole genome shotgun (WGS) entry which is preliminary data.</text>
</comment>
<feature type="region of interest" description="Disordered" evidence="1">
    <location>
        <begin position="1"/>
        <end position="27"/>
    </location>
</feature>
<evidence type="ECO:0000256" key="1">
    <source>
        <dbReference type="SAM" id="MobiDB-lite"/>
    </source>
</evidence>
<protein>
    <submittedName>
        <fullName evidence="2">Uncharacterized protein</fullName>
    </submittedName>
</protein>
<keyword evidence="3" id="KW-1185">Reference proteome</keyword>
<feature type="non-terminal residue" evidence="2">
    <location>
        <position position="100"/>
    </location>
</feature>
<name>A0A5C6LZI8_9PLAN</name>
<evidence type="ECO:0000313" key="2">
    <source>
        <dbReference type="EMBL" id="TWW07916.1"/>
    </source>
</evidence>
<dbReference type="AlphaFoldDB" id="A0A5C6LZI8"/>
<dbReference type="Proteomes" id="UP000321083">
    <property type="component" value="Unassembled WGS sequence"/>
</dbReference>
<evidence type="ECO:0000313" key="3">
    <source>
        <dbReference type="Proteomes" id="UP000321083"/>
    </source>
</evidence>
<reference evidence="2 3" key="2">
    <citation type="submission" date="2019-08" db="EMBL/GenBank/DDBJ databases">
        <authorList>
            <person name="Henke P."/>
        </authorList>
    </citation>
    <scope>NUCLEOTIDE SEQUENCE [LARGE SCALE GENOMIC DNA]</scope>
    <source>
        <strain evidence="2">Phe10_nw2017</strain>
    </source>
</reference>
<reference evidence="2 3" key="1">
    <citation type="submission" date="2019-08" db="EMBL/GenBank/DDBJ databases">
        <title>100 year-old enigma solved: identification of Planctomyces bekefii, the type genus and species of the phylum Planctomycetes.</title>
        <authorList>
            <person name="Svetlana D.N."/>
            <person name="Overmann J."/>
        </authorList>
    </citation>
    <scope>NUCLEOTIDE SEQUENCE [LARGE SCALE GENOMIC DNA]</scope>
    <source>
        <strain evidence="2">Phe10_nw2017</strain>
    </source>
</reference>
<accession>A0A5C6LZI8</accession>
<feature type="compositionally biased region" description="Basic and acidic residues" evidence="1">
    <location>
        <begin position="1"/>
        <end position="10"/>
    </location>
</feature>
<organism evidence="2 3">
    <name type="scientific">Planctomyces bekefii</name>
    <dbReference type="NCBI Taxonomy" id="1653850"/>
    <lineage>
        <taxon>Bacteria</taxon>
        <taxon>Pseudomonadati</taxon>
        <taxon>Planctomycetota</taxon>
        <taxon>Planctomycetia</taxon>
        <taxon>Planctomycetales</taxon>
        <taxon>Planctomycetaceae</taxon>
        <taxon>Planctomyces</taxon>
    </lineage>
</organism>